<sequence length="365" mass="38276">MTVEPSASDGLTAEPSATGPAPGRPRRRPAMADVAARAGVSHQTVSRVLNGSPRVAPETRERVVQAIRELGYRRNIAARALVTARSATLGVITTSSALYGPTSTLVAVEEAAREQGWFTSVATIGAYDAESVDHVLEHFMSQAVEGVVVIAPQDDVGRAVAAFDAPIPVVLIAARESAVERTIPLAVDQGVGAGLAVGHLLDLGHESVLHVAGPQDFFDARQRVAGWRAALEDRGAPVPELVVADWSAGRGYEVGRGLAERITAGDDGPTAVFAANDELALGLARAFWEAGLRVPEDVSLVGFDDIQGADQFIPPLTTIRQPFAELGRRSVELLFDAVAGKSPSGALIAPELVVRASTAPPRRHP</sequence>
<evidence type="ECO:0000256" key="2">
    <source>
        <dbReference type="ARBA" id="ARBA00023125"/>
    </source>
</evidence>
<dbReference type="AlphaFoldDB" id="A0A3N4ZTG2"/>
<dbReference type="GO" id="GO:0000976">
    <property type="term" value="F:transcription cis-regulatory region binding"/>
    <property type="evidence" value="ECO:0007669"/>
    <property type="project" value="TreeGrafter"/>
</dbReference>
<protein>
    <submittedName>
        <fullName evidence="6">LacI family transcriptional regulator</fullName>
    </submittedName>
</protein>
<evidence type="ECO:0000313" key="6">
    <source>
        <dbReference type="EMBL" id="RPF23021.1"/>
    </source>
</evidence>
<proteinExistence type="predicted"/>
<dbReference type="CDD" id="cd01574">
    <property type="entry name" value="PBP1_LacI"/>
    <property type="match status" value="1"/>
</dbReference>
<gene>
    <name evidence="6" type="ORF">EDD34_3700</name>
</gene>
<dbReference type="Gene3D" id="1.10.260.40">
    <property type="entry name" value="lambda repressor-like DNA-binding domains"/>
    <property type="match status" value="1"/>
</dbReference>
<comment type="caution">
    <text evidence="6">The sequence shown here is derived from an EMBL/GenBank/DDBJ whole genome shotgun (WGS) entry which is preliminary data.</text>
</comment>
<dbReference type="SUPFAM" id="SSF47413">
    <property type="entry name" value="lambda repressor-like DNA-binding domains"/>
    <property type="match status" value="1"/>
</dbReference>
<dbReference type="SMART" id="SM00354">
    <property type="entry name" value="HTH_LACI"/>
    <property type="match status" value="1"/>
</dbReference>
<feature type="region of interest" description="Disordered" evidence="4">
    <location>
        <begin position="1"/>
        <end position="31"/>
    </location>
</feature>
<dbReference type="EMBL" id="RKQZ01000001">
    <property type="protein sequence ID" value="RPF23021.1"/>
    <property type="molecule type" value="Genomic_DNA"/>
</dbReference>
<organism evidence="6 7">
    <name type="scientific">Myceligenerans xiligouense</name>
    <dbReference type="NCBI Taxonomy" id="253184"/>
    <lineage>
        <taxon>Bacteria</taxon>
        <taxon>Bacillati</taxon>
        <taxon>Actinomycetota</taxon>
        <taxon>Actinomycetes</taxon>
        <taxon>Micrococcales</taxon>
        <taxon>Promicromonosporaceae</taxon>
        <taxon>Myceligenerans</taxon>
    </lineage>
</organism>
<feature type="domain" description="HTH lacI-type" evidence="5">
    <location>
        <begin position="29"/>
        <end position="83"/>
    </location>
</feature>
<evidence type="ECO:0000313" key="7">
    <source>
        <dbReference type="Proteomes" id="UP000280501"/>
    </source>
</evidence>
<dbReference type="InterPro" id="IPR000843">
    <property type="entry name" value="HTH_LacI"/>
</dbReference>
<accession>A0A3N4ZTG2</accession>
<keyword evidence="7" id="KW-1185">Reference proteome</keyword>
<dbReference type="PANTHER" id="PTHR30146:SF109">
    <property type="entry name" value="HTH-TYPE TRANSCRIPTIONAL REGULATOR GALS"/>
    <property type="match status" value="1"/>
</dbReference>
<dbReference type="InterPro" id="IPR028082">
    <property type="entry name" value="Peripla_BP_I"/>
</dbReference>
<reference evidence="6 7" key="1">
    <citation type="submission" date="2018-11" db="EMBL/GenBank/DDBJ databases">
        <title>Sequencing the genomes of 1000 actinobacteria strains.</title>
        <authorList>
            <person name="Klenk H.-P."/>
        </authorList>
    </citation>
    <scope>NUCLEOTIDE SEQUENCE [LARGE SCALE GENOMIC DNA]</scope>
    <source>
        <strain evidence="6 7">DSM 15700</strain>
    </source>
</reference>
<evidence type="ECO:0000256" key="1">
    <source>
        <dbReference type="ARBA" id="ARBA00023015"/>
    </source>
</evidence>
<dbReference type="CDD" id="cd01392">
    <property type="entry name" value="HTH_LacI"/>
    <property type="match status" value="1"/>
</dbReference>
<dbReference type="PROSITE" id="PS50932">
    <property type="entry name" value="HTH_LACI_2"/>
    <property type="match status" value="1"/>
</dbReference>
<dbReference type="InterPro" id="IPR010982">
    <property type="entry name" value="Lambda_DNA-bd_dom_sf"/>
</dbReference>
<dbReference type="Gene3D" id="3.40.50.2300">
    <property type="match status" value="2"/>
</dbReference>
<evidence type="ECO:0000256" key="3">
    <source>
        <dbReference type="ARBA" id="ARBA00023163"/>
    </source>
</evidence>
<keyword evidence="2" id="KW-0238">DNA-binding</keyword>
<name>A0A3N4ZTG2_9MICO</name>
<dbReference type="PANTHER" id="PTHR30146">
    <property type="entry name" value="LACI-RELATED TRANSCRIPTIONAL REPRESSOR"/>
    <property type="match status" value="1"/>
</dbReference>
<dbReference type="SUPFAM" id="SSF53822">
    <property type="entry name" value="Periplasmic binding protein-like I"/>
    <property type="match status" value="1"/>
</dbReference>
<dbReference type="Proteomes" id="UP000280501">
    <property type="component" value="Unassembled WGS sequence"/>
</dbReference>
<evidence type="ECO:0000256" key="4">
    <source>
        <dbReference type="SAM" id="MobiDB-lite"/>
    </source>
</evidence>
<evidence type="ECO:0000259" key="5">
    <source>
        <dbReference type="PROSITE" id="PS50932"/>
    </source>
</evidence>
<dbReference type="Pfam" id="PF00356">
    <property type="entry name" value="LacI"/>
    <property type="match status" value="1"/>
</dbReference>
<keyword evidence="1" id="KW-0805">Transcription regulation</keyword>
<dbReference type="PROSITE" id="PS00356">
    <property type="entry name" value="HTH_LACI_1"/>
    <property type="match status" value="1"/>
</dbReference>
<dbReference type="Pfam" id="PF13377">
    <property type="entry name" value="Peripla_BP_3"/>
    <property type="match status" value="1"/>
</dbReference>
<dbReference type="GO" id="GO:0003700">
    <property type="term" value="F:DNA-binding transcription factor activity"/>
    <property type="evidence" value="ECO:0007669"/>
    <property type="project" value="TreeGrafter"/>
</dbReference>
<keyword evidence="3" id="KW-0804">Transcription</keyword>
<dbReference type="InterPro" id="IPR046335">
    <property type="entry name" value="LacI/GalR-like_sensor"/>
</dbReference>